<keyword evidence="1" id="KW-0285">Flavoprotein</keyword>
<keyword evidence="3" id="KW-0472">Membrane</keyword>
<feature type="transmembrane region" description="Helical" evidence="3">
    <location>
        <begin position="21"/>
        <end position="40"/>
    </location>
</feature>
<dbReference type="Gene3D" id="3.50.50.60">
    <property type="entry name" value="FAD/NAD(P)-binding domain"/>
    <property type="match status" value="2"/>
</dbReference>
<evidence type="ECO:0000256" key="2">
    <source>
        <dbReference type="ARBA" id="ARBA00023002"/>
    </source>
</evidence>
<feature type="domain" description="FAD/NAD(P)-binding" evidence="4">
    <location>
        <begin position="19"/>
        <end position="302"/>
    </location>
</feature>
<organism evidence="5 6">
    <name type="scientific">Candidatus Nitronereus thalassa</name>
    <dbReference type="NCBI Taxonomy" id="3020898"/>
    <lineage>
        <taxon>Bacteria</taxon>
        <taxon>Pseudomonadati</taxon>
        <taxon>Nitrospirota</taxon>
        <taxon>Nitrospiria</taxon>
        <taxon>Nitrospirales</taxon>
        <taxon>Nitrospiraceae</taxon>
        <taxon>Candidatus Nitronereus</taxon>
    </lineage>
</organism>
<evidence type="ECO:0000313" key="5">
    <source>
        <dbReference type="EMBL" id="MDT7040760.1"/>
    </source>
</evidence>
<dbReference type="InterPro" id="IPR023753">
    <property type="entry name" value="FAD/NAD-binding_dom"/>
</dbReference>
<dbReference type="InterPro" id="IPR050097">
    <property type="entry name" value="Ferredoxin-NADP_redctase_2"/>
</dbReference>
<dbReference type="PANTHER" id="PTHR48105">
    <property type="entry name" value="THIOREDOXIN REDUCTASE 1-RELATED-RELATED"/>
    <property type="match status" value="1"/>
</dbReference>
<keyword evidence="2" id="KW-0560">Oxidoreductase</keyword>
<dbReference type="PRINTS" id="PR00469">
    <property type="entry name" value="PNDRDTASEII"/>
</dbReference>
<gene>
    <name evidence="5" type="ORF">PPG34_00255</name>
</gene>
<name>A0ABU3K2Z6_9BACT</name>
<reference evidence="5 6" key="1">
    <citation type="journal article" date="2023" name="ISME J.">
        <title>Cultivation and genomic characterization of novel and ubiquitous marine nitrite-oxidizing bacteria from the Nitrospirales.</title>
        <authorList>
            <person name="Mueller A.J."/>
            <person name="Daebeler A."/>
            <person name="Herbold C.W."/>
            <person name="Kirkegaard R.H."/>
            <person name="Daims H."/>
        </authorList>
    </citation>
    <scope>NUCLEOTIDE SEQUENCE [LARGE SCALE GENOMIC DNA]</scope>
    <source>
        <strain evidence="5 6">EB</strain>
    </source>
</reference>
<dbReference type="Proteomes" id="UP001250932">
    <property type="component" value="Unassembled WGS sequence"/>
</dbReference>
<dbReference type="RefSeq" id="WP_313831118.1">
    <property type="nucleotide sequence ID" value="NZ_JAQOUE010000001.1"/>
</dbReference>
<sequence length="324" mass="35752">MNKPELEEQRSAVPERDRYDLIIIGGGPAGLTAAVYASLLRMRAFLVTSNVGGQTVEGSKIENYMGYEFISGQELVKKFQDQLLQHNYLDHRITEITSVQSFENHFLVTDKREAQYEASAVIIATGMRRRLLNVPGEERLQRQGVFYQHMEEGALVTGHEVAVVGGGNSALQGASELSRICPKVYVVSIGEWTADLAVREEVESLGNVVALKGYAVEEIWGDRRVSAVKVKCQETGKERYLQVHGVFIEIGWRPFADLVSSLVDLNARGEIQIRPDCSTSCPGIFAAGDVTDAFGKRVIIATGEGAKAALSAHEYLMRREKEGM</sequence>
<protein>
    <submittedName>
        <fullName evidence="5">FAD-dependent oxidoreductase</fullName>
    </submittedName>
</protein>
<evidence type="ECO:0000259" key="4">
    <source>
        <dbReference type="Pfam" id="PF07992"/>
    </source>
</evidence>
<evidence type="ECO:0000313" key="6">
    <source>
        <dbReference type="Proteomes" id="UP001250932"/>
    </source>
</evidence>
<dbReference type="InterPro" id="IPR036188">
    <property type="entry name" value="FAD/NAD-bd_sf"/>
</dbReference>
<dbReference type="EMBL" id="JAQOUE010000001">
    <property type="protein sequence ID" value="MDT7040760.1"/>
    <property type="molecule type" value="Genomic_DNA"/>
</dbReference>
<keyword evidence="3" id="KW-1133">Transmembrane helix</keyword>
<accession>A0ABU3K2Z6</accession>
<dbReference type="PRINTS" id="PR00368">
    <property type="entry name" value="FADPNR"/>
</dbReference>
<dbReference type="Pfam" id="PF07992">
    <property type="entry name" value="Pyr_redox_2"/>
    <property type="match status" value="1"/>
</dbReference>
<keyword evidence="3" id="KW-0812">Transmembrane</keyword>
<proteinExistence type="predicted"/>
<dbReference type="SUPFAM" id="SSF51905">
    <property type="entry name" value="FAD/NAD(P)-binding domain"/>
    <property type="match status" value="1"/>
</dbReference>
<keyword evidence="6" id="KW-1185">Reference proteome</keyword>
<evidence type="ECO:0000256" key="1">
    <source>
        <dbReference type="ARBA" id="ARBA00022630"/>
    </source>
</evidence>
<comment type="caution">
    <text evidence="5">The sequence shown here is derived from an EMBL/GenBank/DDBJ whole genome shotgun (WGS) entry which is preliminary data.</text>
</comment>
<evidence type="ECO:0000256" key="3">
    <source>
        <dbReference type="SAM" id="Phobius"/>
    </source>
</evidence>